<gene>
    <name evidence="6" type="ordered locus">Hoch_3350</name>
</gene>
<evidence type="ECO:0000313" key="6">
    <source>
        <dbReference type="EMBL" id="ACY15852.1"/>
    </source>
</evidence>
<dbReference type="RefSeq" id="WP_012828452.1">
    <property type="nucleotide sequence ID" value="NC_013440.1"/>
</dbReference>
<dbReference type="GO" id="GO:0017003">
    <property type="term" value="P:protein-heme linkage"/>
    <property type="evidence" value="ECO:0007669"/>
    <property type="project" value="InterPro"/>
</dbReference>
<dbReference type="EMBL" id="CP001804">
    <property type="protein sequence ID" value="ACY15852.1"/>
    <property type="molecule type" value="Genomic_DNA"/>
</dbReference>
<keyword evidence="2" id="KW-0479">Metal-binding</keyword>
<dbReference type="InterPro" id="IPR004329">
    <property type="entry name" value="CcmE"/>
</dbReference>
<dbReference type="InterPro" id="IPR012340">
    <property type="entry name" value="NA-bd_OB-fold"/>
</dbReference>
<dbReference type="SUPFAM" id="SSF82093">
    <property type="entry name" value="Heme chaperone CcmE"/>
    <property type="match status" value="1"/>
</dbReference>
<keyword evidence="7" id="KW-1185">Reference proteome</keyword>
<dbReference type="Pfam" id="PF03100">
    <property type="entry name" value="CcmE"/>
    <property type="match status" value="1"/>
</dbReference>
<evidence type="ECO:0000256" key="5">
    <source>
        <dbReference type="SAM" id="Phobius"/>
    </source>
</evidence>
<evidence type="ECO:0000256" key="1">
    <source>
        <dbReference type="ARBA" id="ARBA00004370"/>
    </source>
</evidence>
<dbReference type="Proteomes" id="UP000001880">
    <property type="component" value="Chromosome"/>
</dbReference>
<organism evidence="6 7">
    <name type="scientific">Haliangium ochraceum (strain DSM 14365 / JCM 11303 / SMP-2)</name>
    <dbReference type="NCBI Taxonomy" id="502025"/>
    <lineage>
        <taxon>Bacteria</taxon>
        <taxon>Pseudomonadati</taxon>
        <taxon>Myxococcota</taxon>
        <taxon>Polyangia</taxon>
        <taxon>Haliangiales</taxon>
        <taxon>Kofleriaceae</taxon>
        <taxon>Haliangium</taxon>
    </lineage>
</organism>
<dbReference type="STRING" id="502025.Hoch_3350"/>
<dbReference type="HOGENOM" id="CLU_079503_3_2_7"/>
<sequence length="147" mass="16338">MTKPLIKVILTIAVVVGGVSLIALSSQGDVQYYKMVDELMVEPGDYTGKTLKVHGYVEAGTIDERIEDQQTKRTFILENKGQRLVVHHLGPKPDTFKDKSEVVAEGRLIQENGTYRLEAEELMAKCPSKYEGAEANRNAGQQEPTVF</sequence>
<keyword evidence="3" id="KW-0201">Cytochrome c-type biogenesis</keyword>
<comment type="subcellular location">
    <subcellularLocation>
        <location evidence="1">Membrane</location>
    </subcellularLocation>
</comment>
<dbReference type="GO" id="GO:0005886">
    <property type="term" value="C:plasma membrane"/>
    <property type="evidence" value="ECO:0007669"/>
    <property type="project" value="InterPro"/>
</dbReference>
<dbReference type="OrthoDB" id="9794828at2"/>
<dbReference type="GO" id="GO:0020037">
    <property type="term" value="F:heme binding"/>
    <property type="evidence" value="ECO:0007669"/>
    <property type="project" value="InterPro"/>
</dbReference>
<evidence type="ECO:0000256" key="4">
    <source>
        <dbReference type="ARBA" id="ARBA00023136"/>
    </source>
</evidence>
<accession>D0LV11</accession>
<keyword evidence="5" id="KW-1133">Transmembrane helix</keyword>
<dbReference type="KEGG" id="hoh:Hoch_3350"/>
<proteinExistence type="predicted"/>
<keyword evidence="2" id="KW-0408">Iron</keyword>
<keyword evidence="5" id="KW-0812">Transmembrane</keyword>
<dbReference type="Gene3D" id="2.40.50.140">
    <property type="entry name" value="Nucleic acid-binding proteins"/>
    <property type="match status" value="1"/>
</dbReference>
<feature type="transmembrane region" description="Helical" evidence="5">
    <location>
        <begin position="6"/>
        <end position="25"/>
    </location>
</feature>
<evidence type="ECO:0000256" key="2">
    <source>
        <dbReference type="ARBA" id="ARBA00022617"/>
    </source>
</evidence>
<keyword evidence="2" id="KW-0349">Heme</keyword>
<keyword evidence="4 5" id="KW-0472">Membrane</keyword>
<protein>
    <submittedName>
        <fullName evidence="6">Cytochrome c-type biogenesis protein CcmE</fullName>
    </submittedName>
</protein>
<evidence type="ECO:0000313" key="7">
    <source>
        <dbReference type="Proteomes" id="UP000001880"/>
    </source>
</evidence>
<reference evidence="6 7" key="1">
    <citation type="journal article" date="2010" name="Stand. Genomic Sci.">
        <title>Complete genome sequence of Haliangium ochraceum type strain (SMP-2).</title>
        <authorList>
            <consortium name="US DOE Joint Genome Institute (JGI-PGF)"/>
            <person name="Ivanova N."/>
            <person name="Daum C."/>
            <person name="Lang E."/>
            <person name="Abt B."/>
            <person name="Kopitz M."/>
            <person name="Saunders E."/>
            <person name="Lapidus A."/>
            <person name="Lucas S."/>
            <person name="Glavina Del Rio T."/>
            <person name="Nolan M."/>
            <person name="Tice H."/>
            <person name="Copeland A."/>
            <person name="Cheng J.F."/>
            <person name="Chen F."/>
            <person name="Bruce D."/>
            <person name="Goodwin L."/>
            <person name="Pitluck S."/>
            <person name="Mavromatis K."/>
            <person name="Pati A."/>
            <person name="Mikhailova N."/>
            <person name="Chen A."/>
            <person name="Palaniappan K."/>
            <person name="Land M."/>
            <person name="Hauser L."/>
            <person name="Chang Y.J."/>
            <person name="Jeffries C.D."/>
            <person name="Detter J.C."/>
            <person name="Brettin T."/>
            <person name="Rohde M."/>
            <person name="Goker M."/>
            <person name="Bristow J."/>
            <person name="Markowitz V."/>
            <person name="Eisen J.A."/>
            <person name="Hugenholtz P."/>
            <person name="Kyrpides N.C."/>
            <person name="Klenk H.P."/>
        </authorList>
    </citation>
    <scope>NUCLEOTIDE SEQUENCE [LARGE SCALE GENOMIC DNA]</scope>
    <source>
        <strain evidence="7">DSM 14365 / CIP 107738 / JCM 11303 / AJ 13395 / SMP-2</strain>
    </source>
</reference>
<dbReference type="eggNOG" id="COG2332">
    <property type="taxonomic scope" value="Bacteria"/>
</dbReference>
<name>D0LV11_HALO1</name>
<dbReference type="InterPro" id="IPR036127">
    <property type="entry name" value="CcmE-like_sf"/>
</dbReference>
<dbReference type="GO" id="GO:0017004">
    <property type="term" value="P:cytochrome complex assembly"/>
    <property type="evidence" value="ECO:0007669"/>
    <property type="project" value="UniProtKB-KW"/>
</dbReference>
<dbReference type="AlphaFoldDB" id="D0LV11"/>
<evidence type="ECO:0000256" key="3">
    <source>
        <dbReference type="ARBA" id="ARBA00022748"/>
    </source>
</evidence>